<dbReference type="EMBL" id="GECZ01007932">
    <property type="protein sequence ID" value="JAS61837.1"/>
    <property type="molecule type" value="Transcribed_RNA"/>
</dbReference>
<organism evidence="2">
    <name type="scientific">Cuerna arida</name>
    <dbReference type="NCBI Taxonomy" id="1464854"/>
    <lineage>
        <taxon>Eukaryota</taxon>
        <taxon>Metazoa</taxon>
        <taxon>Ecdysozoa</taxon>
        <taxon>Arthropoda</taxon>
        <taxon>Hexapoda</taxon>
        <taxon>Insecta</taxon>
        <taxon>Pterygota</taxon>
        <taxon>Neoptera</taxon>
        <taxon>Paraneoptera</taxon>
        <taxon>Hemiptera</taxon>
        <taxon>Auchenorrhyncha</taxon>
        <taxon>Membracoidea</taxon>
        <taxon>Cicadellidae</taxon>
        <taxon>Cicadellinae</taxon>
        <taxon>Proconiini</taxon>
        <taxon>Cuerna</taxon>
    </lineage>
</organism>
<evidence type="ECO:0000313" key="2">
    <source>
        <dbReference type="EMBL" id="JAS61837.1"/>
    </source>
</evidence>
<dbReference type="PROSITE" id="PS51186">
    <property type="entry name" value="GNAT"/>
    <property type="match status" value="1"/>
</dbReference>
<dbReference type="GO" id="GO:0005737">
    <property type="term" value="C:cytoplasm"/>
    <property type="evidence" value="ECO:0007669"/>
    <property type="project" value="TreeGrafter"/>
</dbReference>
<dbReference type="InterPro" id="IPR000182">
    <property type="entry name" value="GNAT_dom"/>
</dbReference>
<dbReference type="GO" id="GO:1905502">
    <property type="term" value="F:acetyl-CoA binding"/>
    <property type="evidence" value="ECO:0007669"/>
    <property type="project" value="TreeGrafter"/>
</dbReference>
<dbReference type="InterPro" id="IPR039840">
    <property type="entry name" value="NAA80"/>
</dbReference>
<reference evidence="2" key="1">
    <citation type="submission" date="2015-11" db="EMBL/GenBank/DDBJ databases">
        <title>De novo transcriptome assembly of four potential Pierce s Disease insect vectors from Arizona vineyards.</title>
        <authorList>
            <person name="Tassone E.E."/>
        </authorList>
    </citation>
    <scope>NUCLEOTIDE SEQUENCE</scope>
</reference>
<dbReference type="InterPro" id="IPR016181">
    <property type="entry name" value="Acyl_CoA_acyltransferase"/>
</dbReference>
<dbReference type="Gene3D" id="3.40.630.30">
    <property type="match status" value="1"/>
</dbReference>
<dbReference type="AlphaFoldDB" id="A0A1B6GHD4"/>
<gene>
    <name evidence="2" type="ORF">g.7527</name>
</gene>
<accession>A0A1B6GHD4</accession>
<proteinExistence type="predicted"/>
<name>A0A1B6GHD4_9HEMI</name>
<sequence length="187" mass="20730">MEDSLEVLPLHQYEVYSEACCSLINSEWKRSRTARMLSLKKSCDNFPTSLVMVYNGVEVVGHSRLSPIPAIPDACFLESVVVDKAYRGRGWGKYLMLATEDYAIRCGVQEMYLSAMDPVPAFYAKLGYTVCEPVCIYGGPIVKSPRSSPSTVGPAPPPPPLPQFKLNGGLIKVPKTYMKKILFEIES</sequence>
<dbReference type="PANTHER" id="PTHR13538">
    <property type="entry name" value="N-ACETYLTRANSFERASE 6"/>
    <property type="match status" value="1"/>
</dbReference>
<dbReference type="SUPFAM" id="SSF55729">
    <property type="entry name" value="Acyl-CoA N-acyltransferases (Nat)"/>
    <property type="match status" value="1"/>
</dbReference>
<feature type="domain" description="N-acetyltransferase" evidence="1">
    <location>
        <begin position="5"/>
        <end position="146"/>
    </location>
</feature>
<evidence type="ECO:0000259" key="1">
    <source>
        <dbReference type="PROSITE" id="PS51186"/>
    </source>
</evidence>
<dbReference type="CDD" id="cd04301">
    <property type="entry name" value="NAT_SF"/>
    <property type="match status" value="1"/>
</dbReference>
<dbReference type="GO" id="GO:0008080">
    <property type="term" value="F:N-acetyltransferase activity"/>
    <property type="evidence" value="ECO:0007669"/>
    <property type="project" value="InterPro"/>
</dbReference>
<protein>
    <recommendedName>
        <fullName evidence="1">N-acetyltransferase domain-containing protein</fullName>
    </recommendedName>
</protein>
<dbReference type="PANTHER" id="PTHR13538:SF4">
    <property type="entry name" value="N-ALPHA-ACETYLTRANSFERASE 80"/>
    <property type="match status" value="1"/>
</dbReference>
<dbReference type="Pfam" id="PF00583">
    <property type="entry name" value="Acetyltransf_1"/>
    <property type="match status" value="1"/>
</dbReference>